<reference evidence="1" key="1">
    <citation type="submission" date="2016-12" db="EMBL/GenBank/DDBJ databases">
        <authorList>
            <person name="Moulin L."/>
        </authorList>
    </citation>
    <scope>NUCLEOTIDE SEQUENCE [LARGE SCALE GENOMIC DNA]</scope>
    <source>
        <strain evidence="1">STM 7183</strain>
    </source>
</reference>
<keyword evidence="2" id="KW-1185">Reference proteome</keyword>
<comment type="caution">
    <text evidence="1">The sequence shown here is derived from an EMBL/GenBank/DDBJ whole genome shotgun (WGS) entry which is preliminary data.</text>
</comment>
<gene>
    <name evidence="1" type="ORF">BN2476_1380036</name>
</gene>
<protein>
    <submittedName>
        <fullName evidence="1">Uncharacterized protein</fullName>
    </submittedName>
</protein>
<proteinExistence type="predicted"/>
<evidence type="ECO:0000313" key="2">
    <source>
        <dbReference type="Proteomes" id="UP000195569"/>
    </source>
</evidence>
<dbReference type="AlphaFoldDB" id="A0A1N7SWB7"/>
<evidence type="ECO:0000313" key="1">
    <source>
        <dbReference type="EMBL" id="SIT51775.1"/>
    </source>
</evidence>
<organism evidence="1 2">
    <name type="scientific">Paraburkholderia piptadeniae</name>
    <dbReference type="NCBI Taxonomy" id="1701573"/>
    <lineage>
        <taxon>Bacteria</taxon>
        <taxon>Pseudomonadati</taxon>
        <taxon>Pseudomonadota</taxon>
        <taxon>Betaproteobacteria</taxon>
        <taxon>Burkholderiales</taxon>
        <taxon>Burkholderiaceae</taxon>
        <taxon>Paraburkholderia</taxon>
    </lineage>
</organism>
<dbReference type="EMBL" id="CYGY02000138">
    <property type="protein sequence ID" value="SIT51775.1"/>
    <property type="molecule type" value="Genomic_DNA"/>
</dbReference>
<name>A0A1N7SWB7_9BURK</name>
<sequence length="85" mass="9693">MKLKKAQPQICIWPLRYTAQRITDGRLPASAKPHELELSNATTRSVRQSINDDLTVHEGTIAENRYLRQAENRYSATLSLSHGKF</sequence>
<dbReference type="Proteomes" id="UP000195569">
    <property type="component" value="Unassembled WGS sequence"/>
</dbReference>
<dbReference type="RefSeq" id="WP_143811220.1">
    <property type="nucleotide sequence ID" value="NZ_CYGY02000138.1"/>
</dbReference>
<accession>A0A1N7SWB7</accession>